<dbReference type="AlphaFoldDB" id="A0A813KZ63"/>
<dbReference type="Proteomes" id="UP000626109">
    <property type="component" value="Unassembled WGS sequence"/>
</dbReference>
<dbReference type="InterPro" id="IPR035892">
    <property type="entry name" value="C2_domain_sf"/>
</dbReference>
<feature type="compositionally biased region" description="Low complexity" evidence="1">
    <location>
        <begin position="204"/>
        <end position="222"/>
    </location>
</feature>
<feature type="non-terminal residue" evidence="3">
    <location>
        <position position="222"/>
    </location>
</feature>
<dbReference type="SMART" id="SM00239">
    <property type="entry name" value="C2"/>
    <property type="match status" value="1"/>
</dbReference>
<dbReference type="PROSITE" id="PS50004">
    <property type="entry name" value="C2"/>
    <property type="match status" value="1"/>
</dbReference>
<feature type="domain" description="C2" evidence="2">
    <location>
        <begin position="45"/>
        <end position="182"/>
    </location>
</feature>
<proteinExistence type="predicted"/>
<reference evidence="3" key="1">
    <citation type="submission" date="2021-02" db="EMBL/GenBank/DDBJ databases">
        <authorList>
            <person name="Dougan E. K."/>
            <person name="Rhodes N."/>
            <person name="Thang M."/>
            <person name="Chan C."/>
        </authorList>
    </citation>
    <scope>NUCLEOTIDE SEQUENCE</scope>
</reference>
<accession>A0A813KZ63</accession>
<dbReference type="InterPro" id="IPR000008">
    <property type="entry name" value="C2_dom"/>
</dbReference>
<organism evidence="3 4">
    <name type="scientific">Polarella glacialis</name>
    <name type="common">Dinoflagellate</name>
    <dbReference type="NCBI Taxonomy" id="89957"/>
    <lineage>
        <taxon>Eukaryota</taxon>
        <taxon>Sar</taxon>
        <taxon>Alveolata</taxon>
        <taxon>Dinophyceae</taxon>
        <taxon>Suessiales</taxon>
        <taxon>Suessiaceae</taxon>
        <taxon>Polarella</taxon>
    </lineage>
</organism>
<evidence type="ECO:0000313" key="4">
    <source>
        <dbReference type="Proteomes" id="UP000626109"/>
    </source>
</evidence>
<evidence type="ECO:0000313" key="3">
    <source>
        <dbReference type="EMBL" id="CAE8716878.1"/>
    </source>
</evidence>
<dbReference type="CDD" id="cd00030">
    <property type="entry name" value="C2"/>
    <property type="match status" value="1"/>
</dbReference>
<name>A0A813KZ63_POLGL</name>
<dbReference type="Pfam" id="PF00168">
    <property type="entry name" value="C2"/>
    <property type="match status" value="1"/>
</dbReference>
<evidence type="ECO:0000259" key="2">
    <source>
        <dbReference type="PROSITE" id="PS50004"/>
    </source>
</evidence>
<gene>
    <name evidence="3" type="ORF">PGLA2088_LOCUS39265</name>
</gene>
<dbReference type="EMBL" id="CAJNNW010033050">
    <property type="protein sequence ID" value="CAE8716878.1"/>
    <property type="molecule type" value="Genomic_DNA"/>
</dbReference>
<dbReference type="Gene3D" id="2.60.40.150">
    <property type="entry name" value="C2 domain"/>
    <property type="match status" value="1"/>
</dbReference>
<comment type="caution">
    <text evidence="3">The sequence shown here is derived from an EMBL/GenBank/DDBJ whole genome shotgun (WGS) entry which is preliminary data.</text>
</comment>
<feature type="non-terminal residue" evidence="3">
    <location>
        <position position="1"/>
    </location>
</feature>
<dbReference type="SUPFAM" id="SSF49562">
    <property type="entry name" value="C2 domain (Calcium/lipid-binding domain, CaLB)"/>
    <property type="match status" value="1"/>
</dbReference>
<feature type="region of interest" description="Disordered" evidence="1">
    <location>
        <begin position="202"/>
        <end position="222"/>
    </location>
</feature>
<protein>
    <recommendedName>
        <fullName evidence="2">C2 domain-containing protein</fullName>
    </recommendedName>
</protein>
<evidence type="ECO:0000256" key="1">
    <source>
        <dbReference type="SAM" id="MobiDB-lite"/>
    </source>
</evidence>
<sequence length="222" mass="23880">KEYVVGRCSLSVEEVLKRIAKSPVEAAVPQARKLHAPLGLGPYEDLVDSYLKLGFAQPNGDDSIECIIASAEALPSGAMGTRCYVRACSRQVSGDKARQLPAKFRTKTSAGNTSSPWWNEILEFEVPVFLTGRTLTHSPDIRLVFRVYDRDIVNFTSSDYLAELVVPLADVLRADGLEAKPYPMSLGGAAKGQGDKLGWFGKNAQAGDTATSTASSEAAGKR</sequence>